<evidence type="ECO:0000256" key="1">
    <source>
        <dbReference type="SAM" id="Phobius"/>
    </source>
</evidence>
<proteinExistence type="predicted"/>
<keyword evidence="1" id="KW-1133">Transmembrane helix</keyword>
<keyword evidence="1" id="KW-0472">Membrane</keyword>
<keyword evidence="1" id="KW-0812">Transmembrane</keyword>
<sequence>MTVDERVHAALVDLADEVRPAPDPYGRLRARLRRVRRRRAGLAGAGLALIALVAATLPLLPSREDPAVVERPRDIHQWAEELRHSPVRGAVGTTDPAFVELFGALVYERVQVGAYGSIAPVSEVNVLYVDDIGSTRVAFVAFHRRTPNPVSRWENGGAWFVARNGASVSELADPRATAGIGDALQPFETRANPSGPGNTAAGVVLGLAPAGCVVESAPLPDLDVWTPEPTGSFVVRTTATERAEWWRVVCAGTVKELRPAETSRWSGMGRPTDAELDAALVGARGQIDRDLARDELGATWDISNRSTGPTKVIWGGRLAGVLDGADGRAVVLATPFVGGGWQLRVNLLHTKLGPESPNNTGFFTWTPANPADTGAVLPLSLSAGFAKLVIAPDGAKSVRAVRDGVTIDTAEVTASAAVVDGPDAGRVTFEALDGDGKVIAAAKLPTASPPQTDYSTW</sequence>
<dbReference type="EMBL" id="FZPH01000001">
    <property type="protein sequence ID" value="SNS74640.1"/>
    <property type="molecule type" value="Genomic_DNA"/>
</dbReference>
<dbReference type="RefSeq" id="WP_089244388.1">
    <property type="nucleotide sequence ID" value="NZ_FZPH01000001.1"/>
</dbReference>
<organism evidence="2 3">
    <name type="scientific">Asanoa hainanensis</name>
    <dbReference type="NCBI Taxonomy" id="560556"/>
    <lineage>
        <taxon>Bacteria</taxon>
        <taxon>Bacillati</taxon>
        <taxon>Actinomycetota</taxon>
        <taxon>Actinomycetes</taxon>
        <taxon>Micromonosporales</taxon>
        <taxon>Micromonosporaceae</taxon>
        <taxon>Asanoa</taxon>
    </lineage>
</organism>
<evidence type="ECO:0000313" key="2">
    <source>
        <dbReference type="EMBL" id="SNS74640.1"/>
    </source>
</evidence>
<evidence type="ECO:0000313" key="3">
    <source>
        <dbReference type="Proteomes" id="UP000198362"/>
    </source>
</evidence>
<gene>
    <name evidence="2" type="ORF">SAMN05421812_101632</name>
</gene>
<reference evidence="2 3" key="1">
    <citation type="submission" date="2017-06" db="EMBL/GenBank/DDBJ databases">
        <authorList>
            <person name="Kim H.J."/>
            <person name="Triplett B.A."/>
        </authorList>
    </citation>
    <scope>NUCLEOTIDE SEQUENCE [LARGE SCALE GENOMIC DNA]</scope>
    <source>
        <strain evidence="2 3">CGMCC 4.5593</strain>
    </source>
</reference>
<dbReference type="AlphaFoldDB" id="A0A239GZS4"/>
<name>A0A239GZS4_9ACTN</name>
<dbReference type="Proteomes" id="UP000198362">
    <property type="component" value="Unassembled WGS sequence"/>
</dbReference>
<protein>
    <submittedName>
        <fullName evidence="2">Uncharacterized protein</fullName>
    </submittedName>
</protein>
<feature type="transmembrane region" description="Helical" evidence="1">
    <location>
        <begin position="40"/>
        <end position="60"/>
    </location>
</feature>
<accession>A0A239GZS4</accession>
<keyword evidence="3" id="KW-1185">Reference proteome</keyword>
<dbReference type="OrthoDB" id="3380977at2"/>